<gene>
    <name evidence="1" type="ORF">DSAG12_01518</name>
</gene>
<dbReference type="AlphaFoldDB" id="A0A5B9D9K0"/>
<evidence type="ECO:0000313" key="2">
    <source>
        <dbReference type="Proteomes" id="UP000321408"/>
    </source>
</evidence>
<organism evidence="1 2">
    <name type="scientific">Promethearchaeum syntrophicum</name>
    <dbReference type="NCBI Taxonomy" id="2594042"/>
    <lineage>
        <taxon>Archaea</taxon>
        <taxon>Promethearchaeati</taxon>
        <taxon>Promethearchaeota</taxon>
        <taxon>Promethearchaeia</taxon>
        <taxon>Promethearchaeales</taxon>
        <taxon>Promethearchaeaceae</taxon>
        <taxon>Promethearchaeum</taxon>
    </lineage>
</organism>
<evidence type="ECO:0000313" key="1">
    <source>
        <dbReference type="EMBL" id="QEE15691.1"/>
    </source>
</evidence>
<dbReference type="GeneID" id="41329512"/>
<reference evidence="1 2" key="2">
    <citation type="journal article" date="2024" name="Int. J. Syst. Evol. Microbiol.">
        <title>Promethearchaeum syntrophicum gen. nov., sp. nov., an anaerobic, obligately syntrophic archaeon, the first isolate of the lineage 'Asgard' archaea, and proposal of the new archaeal phylum Promethearchaeota phyl. nov. and kingdom Promethearchaeati regn. nov.</title>
        <authorList>
            <person name="Imachi H."/>
            <person name="Nobu M.K."/>
            <person name="Kato S."/>
            <person name="Takaki Y."/>
            <person name="Miyazaki M."/>
            <person name="Miyata M."/>
            <person name="Ogawara M."/>
            <person name="Saito Y."/>
            <person name="Sakai S."/>
            <person name="Tahara Y.O."/>
            <person name="Takano Y."/>
            <person name="Tasumi E."/>
            <person name="Uematsu K."/>
            <person name="Yoshimura T."/>
            <person name="Itoh T."/>
            <person name="Ohkuma M."/>
            <person name="Takai K."/>
        </authorList>
    </citation>
    <scope>NUCLEOTIDE SEQUENCE [LARGE SCALE GENOMIC DNA]</scope>
    <source>
        <strain evidence="1 2">MK-D1</strain>
    </source>
</reference>
<dbReference type="KEGG" id="psyt:DSAG12_01518"/>
<keyword evidence="2" id="KW-1185">Reference proteome</keyword>
<sequence>MVLNDLGKSLDSLIRKIRRLPEIDKDSISAVLQELQRALLILPPCNPYQYMLSWDFQLDSI</sequence>
<reference evidence="1 2" key="1">
    <citation type="journal article" date="2020" name="Nature">
        <title>Isolation of an archaeon at the prokaryote-eukaryote interface.</title>
        <authorList>
            <person name="Imachi H."/>
            <person name="Nobu M.K."/>
            <person name="Nakahara N."/>
            <person name="Morono Y."/>
            <person name="Ogawara M."/>
            <person name="Takaki Y."/>
            <person name="Takano Y."/>
            <person name="Uematsu K."/>
            <person name="Ikuta T."/>
            <person name="Ito M."/>
            <person name="Matsui Y."/>
            <person name="Miyazaki M."/>
            <person name="Murata K."/>
            <person name="Saito Y."/>
            <person name="Sakai S."/>
            <person name="Song C."/>
            <person name="Tasumi E."/>
            <person name="Yamanaka Y."/>
            <person name="Yamaguchi T."/>
            <person name="Kamagata Y."/>
            <person name="Tamaki H."/>
            <person name="Takai K."/>
        </authorList>
    </citation>
    <scope>NUCLEOTIDE SEQUENCE [LARGE SCALE GENOMIC DNA]</scope>
    <source>
        <strain evidence="1 2">MK-D1</strain>
    </source>
</reference>
<dbReference type="InterPro" id="IPR036225">
    <property type="entry name" value="SRP/SRP_N"/>
</dbReference>
<dbReference type="EMBL" id="CP042905">
    <property type="protein sequence ID" value="QEE15691.1"/>
    <property type="molecule type" value="Genomic_DNA"/>
</dbReference>
<dbReference type="SUPFAM" id="SSF47364">
    <property type="entry name" value="Domain of the SRP/SRP receptor G-proteins"/>
    <property type="match status" value="1"/>
</dbReference>
<name>A0A5B9D9K0_9ARCH</name>
<dbReference type="RefSeq" id="WP_147662593.1">
    <property type="nucleotide sequence ID" value="NZ_CP042905.2"/>
</dbReference>
<protein>
    <submittedName>
        <fullName evidence="1">Uncharacterized protein</fullName>
    </submittedName>
</protein>
<accession>A0A5B9D9K0</accession>
<dbReference type="Proteomes" id="UP000321408">
    <property type="component" value="Chromosome"/>
</dbReference>
<dbReference type="InterPro" id="IPR042101">
    <property type="entry name" value="SRP54_N_sf"/>
</dbReference>
<dbReference type="Gene3D" id="1.20.120.140">
    <property type="entry name" value="Signal recognition particle SRP54, nucleotide-binding domain"/>
    <property type="match status" value="1"/>
</dbReference>
<proteinExistence type="predicted"/>